<dbReference type="CDD" id="cd06261">
    <property type="entry name" value="TM_PBP2"/>
    <property type="match status" value="1"/>
</dbReference>
<evidence type="ECO:0000313" key="11">
    <source>
        <dbReference type="EMBL" id="MUO42961.1"/>
    </source>
</evidence>
<reference evidence="11 13" key="2">
    <citation type="submission" date="2019-11" db="EMBL/GenBank/DDBJ databases">
        <title>Whole-genome sequencing of Allorhizobium vitis.</title>
        <authorList>
            <person name="Gan H.M."/>
            <person name="Savka M.A."/>
        </authorList>
    </citation>
    <scope>NUCLEOTIDE SEQUENCE [LARGE SCALE GENOMIC DNA]</scope>
    <source>
        <strain evidence="11 13">T1/7</strain>
    </source>
</reference>
<geneLocation type="plasmid" evidence="10">
    <name>unnamed1</name>
</geneLocation>
<accession>A0A368NJ38</accession>
<proteinExistence type="inferred from homology"/>
<dbReference type="Proteomes" id="UP000179454">
    <property type="component" value="Unassembled WGS sequence"/>
</dbReference>
<dbReference type="EMBL" id="QUSG01000018">
    <property type="protein sequence ID" value="KAA3522338.1"/>
    <property type="molecule type" value="Genomic_DNA"/>
</dbReference>
<evidence type="ECO:0000313" key="15">
    <source>
        <dbReference type="Proteomes" id="UP000436911"/>
    </source>
</evidence>
<sequence>MTDLTPATPKSSDLVSKLPRINPLLAMCLFVMVAAICLAVFADKLAPYGFAQIDLKARKMPPLHVGTGAVHWFGTDEMGRDILSRIFYALRMSIMISLGAAIISMTIGTTLGLIAAFRRGLADAIIRVAVDFQASMPFIIIALTVLAFLGNSLTLFICLLGLFGWERFARLTRTMAGLELEKPYIAALHRNGAGSFRIAVKHVLPNILAIVLVTFTVVMPEVLILESSLSFLGLGVQPPMVSLGSLVGAGRDYIMTEWWISIVPGVVIFVLGLTISLIGDQLRDIFDPTLK</sequence>
<evidence type="ECO:0000313" key="12">
    <source>
        <dbReference type="EMBL" id="MUZ60056.1"/>
    </source>
</evidence>
<dbReference type="Gene3D" id="1.10.3720.10">
    <property type="entry name" value="MetI-like"/>
    <property type="match status" value="1"/>
</dbReference>
<gene>
    <name evidence="11" type="ORF">BBL17_014315</name>
    <name evidence="9" type="ORF">DXT89_21165</name>
    <name evidence="12" type="ORF">GOZ95_21675</name>
    <name evidence="10" type="ORF">IEI95_000445</name>
</gene>
<feature type="transmembrane region" description="Helical" evidence="7">
    <location>
        <begin position="137"/>
        <end position="165"/>
    </location>
</feature>
<keyword evidence="10" id="KW-0614">Plasmid</keyword>
<reference evidence="12 14" key="3">
    <citation type="submission" date="2019-12" db="EMBL/GenBank/DDBJ databases">
        <title>Whole-genome sequencing of Allorhizobium vitis.</title>
        <authorList>
            <person name="Gan H.M."/>
            <person name="Szegedi E."/>
            <person name="Burr T."/>
            <person name="Savka M.A."/>
        </authorList>
    </citation>
    <scope>NUCLEOTIDE SEQUENCE [LARGE SCALE GENOMIC DNA]</scope>
    <source>
        <strain evidence="12 14">CG989</strain>
    </source>
</reference>
<dbReference type="AlphaFoldDB" id="A0A368NJ38"/>
<evidence type="ECO:0000313" key="9">
    <source>
        <dbReference type="EMBL" id="KAA3522338.1"/>
    </source>
</evidence>
<dbReference type="RefSeq" id="WP_041723951.1">
    <property type="nucleotide sequence ID" value="NZ_CP055267.1"/>
</dbReference>
<keyword evidence="4 7" id="KW-0812">Transmembrane</keyword>
<dbReference type="InterPro" id="IPR000515">
    <property type="entry name" value="MetI-like"/>
</dbReference>
<reference evidence="10" key="4">
    <citation type="submission" date="2020-11" db="EMBL/GenBank/DDBJ databases">
        <title>Agrobacterium vitis strain K377 genome.</title>
        <authorList>
            <person name="Xi H."/>
        </authorList>
    </citation>
    <scope>NUCLEOTIDE SEQUENCE</scope>
    <source>
        <strain evidence="10">K377</strain>
        <plasmid evidence="10">unnamed1</plasmid>
    </source>
</reference>
<dbReference type="EMBL" id="JACXXJ020000001">
    <property type="protein sequence ID" value="MBF2712735.1"/>
    <property type="molecule type" value="Genomic_DNA"/>
</dbReference>
<dbReference type="PANTHER" id="PTHR43386">
    <property type="entry name" value="OLIGOPEPTIDE TRANSPORT SYSTEM PERMEASE PROTEIN APPC"/>
    <property type="match status" value="1"/>
</dbReference>
<reference evidence="9 15" key="1">
    <citation type="submission" date="2018-08" db="EMBL/GenBank/DDBJ databases">
        <title>Genome sequencing of Agrobacterium vitis strain ICMP 10754.</title>
        <authorList>
            <person name="Visnovsky S.B."/>
            <person name="Pitman A.R."/>
        </authorList>
    </citation>
    <scope>NUCLEOTIDE SEQUENCE [LARGE SCALE GENOMIC DNA]</scope>
    <source>
        <strain evidence="9 15">ICMP 10754</strain>
    </source>
</reference>
<evidence type="ECO:0000313" key="14">
    <source>
        <dbReference type="Proteomes" id="UP000436692"/>
    </source>
</evidence>
<dbReference type="Proteomes" id="UP000436911">
    <property type="component" value="Unassembled WGS sequence"/>
</dbReference>
<dbReference type="InterPro" id="IPR035906">
    <property type="entry name" value="MetI-like_sf"/>
</dbReference>
<dbReference type="OrthoDB" id="9766870at2"/>
<feature type="transmembrane region" description="Helical" evidence="7">
    <location>
        <begin position="258"/>
        <end position="278"/>
    </location>
</feature>
<protein>
    <submittedName>
        <fullName evidence="9 11">ABC transporter permease</fullName>
    </submittedName>
</protein>
<dbReference type="Proteomes" id="UP000436692">
    <property type="component" value="Unassembled WGS sequence"/>
</dbReference>
<dbReference type="GeneID" id="60684600"/>
<dbReference type="GO" id="GO:0005886">
    <property type="term" value="C:plasma membrane"/>
    <property type="evidence" value="ECO:0007669"/>
    <property type="project" value="UniProtKB-SubCell"/>
</dbReference>
<feature type="domain" description="ABC transmembrane type-1" evidence="8">
    <location>
        <begin position="90"/>
        <end position="279"/>
    </location>
</feature>
<dbReference type="PANTHER" id="PTHR43386:SF25">
    <property type="entry name" value="PEPTIDE ABC TRANSPORTER PERMEASE PROTEIN"/>
    <property type="match status" value="1"/>
</dbReference>
<organism evidence="9 15">
    <name type="scientific">Agrobacterium vitis</name>
    <name type="common">Rhizobium vitis</name>
    <dbReference type="NCBI Taxonomy" id="373"/>
    <lineage>
        <taxon>Bacteria</taxon>
        <taxon>Pseudomonadati</taxon>
        <taxon>Pseudomonadota</taxon>
        <taxon>Alphaproteobacteria</taxon>
        <taxon>Hyphomicrobiales</taxon>
        <taxon>Rhizobiaceae</taxon>
        <taxon>Rhizobium/Agrobacterium group</taxon>
        <taxon>Agrobacterium</taxon>
    </lineage>
</organism>
<dbReference type="PROSITE" id="PS50928">
    <property type="entry name" value="ABC_TM1"/>
    <property type="match status" value="1"/>
</dbReference>
<keyword evidence="2 7" id="KW-0813">Transport</keyword>
<feature type="transmembrane region" description="Helical" evidence="7">
    <location>
        <begin position="203"/>
        <end position="225"/>
    </location>
</feature>
<dbReference type="GO" id="GO:0055085">
    <property type="term" value="P:transmembrane transport"/>
    <property type="evidence" value="ECO:0007669"/>
    <property type="project" value="InterPro"/>
</dbReference>
<dbReference type="EMBL" id="MBFE02000009">
    <property type="protein sequence ID" value="MUO42961.1"/>
    <property type="molecule type" value="Genomic_DNA"/>
</dbReference>
<dbReference type="EMBL" id="WPHM01000014">
    <property type="protein sequence ID" value="MUZ60056.1"/>
    <property type="molecule type" value="Genomic_DNA"/>
</dbReference>
<comment type="similarity">
    <text evidence="7">Belongs to the binding-protein-dependent transport system permease family.</text>
</comment>
<dbReference type="Pfam" id="PF00528">
    <property type="entry name" value="BPD_transp_1"/>
    <property type="match status" value="1"/>
</dbReference>
<evidence type="ECO:0000256" key="7">
    <source>
        <dbReference type="RuleBase" id="RU363032"/>
    </source>
</evidence>
<comment type="caution">
    <text evidence="9">The sequence shown here is derived from an EMBL/GenBank/DDBJ whole genome shotgun (WGS) entry which is preliminary data.</text>
</comment>
<keyword evidence="3" id="KW-1003">Cell membrane</keyword>
<evidence type="ECO:0000256" key="1">
    <source>
        <dbReference type="ARBA" id="ARBA00004651"/>
    </source>
</evidence>
<feature type="transmembrane region" description="Helical" evidence="7">
    <location>
        <begin position="20"/>
        <end position="42"/>
    </location>
</feature>
<keyword evidence="13" id="KW-1185">Reference proteome</keyword>
<comment type="subcellular location">
    <subcellularLocation>
        <location evidence="1 7">Cell membrane</location>
        <topology evidence="1 7">Multi-pass membrane protein</topology>
    </subcellularLocation>
</comment>
<keyword evidence="5 7" id="KW-1133">Transmembrane helix</keyword>
<evidence type="ECO:0000256" key="4">
    <source>
        <dbReference type="ARBA" id="ARBA00022692"/>
    </source>
</evidence>
<evidence type="ECO:0000256" key="6">
    <source>
        <dbReference type="ARBA" id="ARBA00023136"/>
    </source>
</evidence>
<keyword evidence="6 7" id="KW-0472">Membrane</keyword>
<dbReference type="Proteomes" id="UP000655037">
    <property type="component" value="Unassembled WGS sequence"/>
</dbReference>
<dbReference type="SUPFAM" id="SSF161098">
    <property type="entry name" value="MetI-like"/>
    <property type="match status" value="1"/>
</dbReference>
<dbReference type="InterPro" id="IPR050366">
    <property type="entry name" value="BP-dependent_transpt_permease"/>
</dbReference>
<evidence type="ECO:0000313" key="13">
    <source>
        <dbReference type="Proteomes" id="UP000179454"/>
    </source>
</evidence>
<evidence type="ECO:0000256" key="3">
    <source>
        <dbReference type="ARBA" id="ARBA00022475"/>
    </source>
</evidence>
<feature type="transmembrane region" description="Helical" evidence="7">
    <location>
        <begin position="94"/>
        <end position="117"/>
    </location>
</feature>
<evidence type="ECO:0000256" key="2">
    <source>
        <dbReference type="ARBA" id="ARBA00022448"/>
    </source>
</evidence>
<evidence type="ECO:0000256" key="5">
    <source>
        <dbReference type="ARBA" id="ARBA00022989"/>
    </source>
</evidence>
<evidence type="ECO:0000259" key="8">
    <source>
        <dbReference type="PROSITE" id="PS50928"/>
    </source>
</evidence>
<name>A0A368NJ38_AGRVI</name>
<evidence type="ECO:0000313" key="10">
    <source>
        <dbReference type="EMBL" id="MBF2712735.1"/>
    </source>
</evidence>